<evidence type="ECO:0000313" key="3">
    <source>
        <dbReference type="Proteomes" id="UP000194857"/>
    </source>
</evidence>
<keyword evidence="1" id="KW-0472">Membrane</keyword>
<organism evidence="2 3">
    <name type="scientific">Pseudomonas aeruginosa</name>
    <dbReference type="NCBI Taxonomy" id="287"/>
    <lineage>
        <taxon>Bacteria</taxon>
        <taxon>Pseudomonadati</taxon>
        <taxon>Pseudomonadota</taxon>
        <taxon>Gammaproteobacteria</taxon>
        <taxon>Pseudomonadales</taxon>
        <taxon>Pseudomonadaceae</taxon>
        <taxon>Pseudomonas</taxon>
    </lineage>
</organism>
<proteinExistence type="predicted"/>
<name>A0A241XSN5_PSEAI</name>
<accession>A0A241XSN5</accession>
<dbReference type="AlphaFoldDB" id="A0A241XSN5"/>
<comment type="caution">
    <text evidence="2">The sequence shown here is derived from an EMBL/GenBank/DDBJ whole genome shotgun (WGS) entry which is preliminary data.</text>
</comment>
<evidence type="ECO:0000313" key="2">
    <source>
        <dbReference type="EMBL" id="OTI63098.1"/>
    </source>
</evidence>
<keyword evidence="1" id="KW-1133">Transmembrane helix</keyword>
<dbReference type="EMBL" id="NFFZ01000004">
    <property type="protein sequence ID" value="OTI63098.1"/>
    <property type="molecule type" value="Genomic_DNA"/>
</dbReference>
<dbReference type="Proteomes" id="UP000194857">
    <property type="component" value="Unassembled WGS sequence"/>
</dbReference>
<protein>
    <submittedName>
        <fullName evidence="2">Uncharacterized protein</fullName>
    </submittedName>
</protein>
<feature type="transmembrane region" description="Helical" evidence="1">
    <location>
        <begin position="12"/>
        <end position="33"/>
    </location>
</feature>
<evidence type="ECO:0000256" key="1">
    <source>
        <dbReference type="SAM" id="Phobius"/>
    </source>
</evidence>
<gene>
    <name evidence="2" type="ORF">CAZ10_09675</name>
</gene>
<reference evidence="2 3" key="1">
    <citation type="submission" date="2017-05" db="EMBL/GenBank/DDBJ databases">
        <authorList>
            <person name="Song R."/>
            <person name="Chenine A.L."/>
            <person name="Ruprecht R.M."/>
        </authorList>
    </citation>
    <scope>NUCLEOTIDE SEQUENCE [LARGE SCALE GENOMIC DNA]</scope>
    <source>
        <strain evidence="2 3">S567_C10_BS</strain>
    </source>
</reference>
<keyword evidence="1" id="KW-0812">Transmembrane</keyword>
<sequence length="78" mass="8897">MAFRSCKTEDRQQLIVVMAIGGSFFTVHLPIVFHDVVSHGLELLLSLHVGVVVEFATTFGSQFQCFESQFNCRFHRYS</sequence>